<organism evidence="1 2">
    <name type="scientific">Kipferlia bialata</name>
    <dbReference type="NCBI Taxonomy" id="797122"/>
    <lineage>
        <taxon>Eukaryota</taxon>
        <taxon>Metamonada</taxon>
        <taxon>Carpediemonas-like organisms</taxon>
        <taxon>Kipferlia</taxon>
    </lineage>
</organism>
<accession>A0A9K3GR31</accession>
<dbReference type="AlphaFoldDB" id="A0A9K3GR31"/>
<name>A0A9K3GR31_9EUKA</name>
<dbReference type="EMBL" id="BDIP01009508">
    <property type="protein sequence ID" value="GIQ92352.1"/>
    <property type="molecule type" value="Genomic_DNA"/>
</dbReference>
<reference evidence="1 2" key="1">
    <citation type="journal article" date="2018" name="PLoS ONE">
        <title>The draft genome of Kipferlia bialata reveals reductive genome evolution in fornicate parasites.</title>
        <authorList>
            <person name="Tanifuji G."/>
            <person name="Takabayashi S."/>
            <person name="Kume K."/>
            <person name="Takagi M."/>
            <person name="Nakayama T."/>
            <person name="Kamikawa R."/>
            <person name="Inagaki Y."/>
            <person name="Hashimoto T."/>
        </authorList>
    </citation>
    <scope>NUCLEOTIDE SEQUENCE [LARGE SCALE GENOMIC DNA]</scope>
    <source>
        <strain evidence="1">NY0173</strain>
    </source>
</reference>
<evidence type="ECO:0000313" key="2">
    <source>
        <dbReference type="Proteomes" id="UP000265618"/>
    </source>
</evidence>
<evidence type="ECO:0000313" key="1">
    <source>
        <dbReference type="EMBL" id="GIQ92352.1"/>
    </source>
</evidence>
<proteinExistence type="predicted"/>
<gene>
    <name evidence="1" type="ORF">KIPB_016070</name>
</gene>
<dbReference type="Proteomes" id="UP000265618">
    <property type="component" value="Unassembled WGS sequence"/>
</dbReference>
<comment type="caution">
    <text evidence="1">The sequence shown here is derived from an EMBL/GenBank/DDBJ whole genome shotgun (WGS) entry which is preliminary data.</text>
</comment>
<keyword evidence="2" id="KW-1185">Reference proteome</keyword>
<protein>
    <submittedName>
        <fullName evidence="1">Uncharacterized protein</fullName>
    </submittedName>
</protein>
<feature type="non-terminal residue" evidence="1">
    <location>
        <position position="1"/>
    </location>
</feature>
<sequence length="80" mass="8692">MGFYGELKAKEARLTAILDHLKCLSGLMTSGTPAETMLYRLEMSSTLLGTYTAEVEAQEVVSTDGMGRDHTKSGQFCSPQ</sequence>